<evidence type="ECO:0000313" key="1">
    <source>
        <dbReference type="EMBL" id="EOO67161.1"/>
    </source>
</evidence>
<name>A0A9W5Q4C3_BACCE</name>
<reference evidence="1 2" key="1">
    <citation type="submission" date="2012-12" db="EMBL/GenBank/DDBJ databases">
        <title>The Genome Sequence of Bacillus cereus VD196.</title>
        <authorList>
            <consortium name="The Broad Institute Genome Sequencing Platform"/>
            <consortium name="The Broad Institute Genome Sequencing Center for Infectious Disease"/>
            <person name="Feldgarden M."/>
            <person name="Van der Auwera G.A."/>
            <person name="Mahillon J."/>
            <person name="Duprez V."/>
            <person name="Timmery S."/>
            <person name="Mattelet C."/>
            <person name="Dierick K."/>
            <person name="Sun M."/>
            <person name="Yu Z."/>
            <person name="Zhu L."/>
            <person name="Hu X."/>
            <person name="Shank E.B."/>
            <person name="Swiecicka I."/>
            <person name="Hansen B.M."/>
            <person name="Andrup L."/>
            <person name="Walker B."/>
            <person name="Young S.K."/>
            <person name="Zeng Q."/>
            <person name="Gargeya S."/>
            <person name="Fitzgerald M."/>
            <person name="Haas B."/>
            <person name="Abouelleil A."/>
            <person name="Alvarado L."/>
            <person name="Arachchi H.M."/>
            <person name="Berlin A.M."/>
            <person name="Chapman S.B."/>
            <person name="Dewar J."/>
            <person name="Goldberg J."/>
            <person name="Griggs A."/>
            <person name="Gujja S."/>
            <person name="Hansen M."/>
            <person name="Howarth C."/>
            <person name="Imamovic A."/>
            <person name="Larimer J."/>
            <person name="McCowan C."/>
            <person name="Murphy C."/>
            <person name="Neiman D."/>
            <person name="Pearson M."/>
            <person name="Priest M."/>
            <person name="Roberts A."/>
            <person name="Saif S."/>
            <person name="Shea T."/>
            <person name="Sisk P."/>
            <person name="Sykes S."/>
            <person name="Wortman J."/>
            <person name="Nusbaum C."/>
            <person name="Birren B."/>
        </authorList>
    </citation>
    <scope>NUCLEOTIDE SEQUENCE [LARGE SCALE GENOMIC DNA]</scope>
    <source>
        <strain evidence="1 2">VD196</strain>
    </source>
</reference>
<accession>A0A9W5Q4C3</accession>
<dbReference type="Proteomes" id="UP000014023">
    <property type="component" value="Unassembled WGS sequence"/>
</dbReference>
<dbReference type="AlphaFoldDB" id="A0A9W5Q4C3"/>
<sequence>MVTRCVGGVDVAPVAKGLHVFGNVTTGLKSGNSTTTFKSASKVGVEEGGSRLKQVDSFLRESAQHATKLVGSIIENLSLNMAGKVDTTYTNEKIVGENLGSKLRPAGAYDVPVENNQWLEKKTVQFLMG</sequence>
<dbReference type="RefSeq" id="WP_016124915.1">
    <property type="nucleotide sequence ID" value="NZ_KB976254.1"/>
</dbReference>
<evidence type="ECO:0000313" key="2">
    <source>
        <dbReference type="Proteomes" id="UP000014023"/>
    </source>
</evidence>
<gene>
    <name evidence="1" type="ORF">IKE_02288</name>
</gene>
<organism evidence="1 2">
    <name type="scientific">Bacillus cereus VD196</name>
    <dbReference type="NCBI Taxonomy" id="1053243"/>
    <lineage>
        <taxon>Bacteria</taxon>
        <taxon>Bacillati</taxon>
        <taxon>Bacillota</taxon>
        <taxon>Bacilli</taxon>
        <taxon>Bacillales</taxon>
        <taxon>Bacillaceae</taxon>
        <taxon>Bacillus</taxon>
        <taxon>Bacillus cereus group</taxon>
    </lineage>
</organism>
<comment type="caution">
    <text evidence="1">The sequence shown here is derived from an EMBL/GenBank/DDBJ whole genome shotgun (WGS) entry which is preliminary data.</text>
</comment>
<dbReference type="EMBL" id="AHFL01000011">
    <property type="protein sequence ID" value="EOO67161.1"/>
    <property type="molecule type" value="Genomic_DNA"/>
</dbReference>
<proteinExistence type="predicted"/>
<protein>
    <submittedName>
        <fullName evidence="1">Uncharacterized protein</fullName>
    </submittedName>
</protein>